<accession>A0AAV4W7B4</accession>
<dbReference type="AlphaFoldDB" id="A0AAV4W7B4"/>
<name>A0AAV4W7B4_CAEEX</name>
<dbReference type="EMBL" id="BPLR01015779">
    <property type="protein sequence ID" value="GIY78666.1"/>
    <property type="molecule type" value="Genomic_DNA"/>
</dbReference>
<organism evidence="1 2">
    <name type="scientific">Caerostris extrusa</name>
    <name type="common">Bark spider</name>
    <name type="synonym">Caerostris bankana</name>
    <dbReference type="NCBI Taxonomy" id="172846"/>
    <lineage>
        <taxon>Eukaryota</taxon>
        <taxon>Metazoa</taxon>
        <taxon>Ecdysozoa</taxon>
        <taxon>Arthropoda</taxon>
        <taxon>Chelicerata</taxon>
        <taxon>Arachnida</taxon>
        <taxon>Araneae</taxon>
        <taxon>Araneomorphae</taxon>
        <taxon>Entelegynae</taxon>
        <taxon>Araneoidea</taxon>
        <taxon>Araneidae</taxon>
        <taxon>Caerostris</taxon>
    </lineage>
</organism>
<keyword evidence="2" id="KW-1185">Reference proteome</keyword>
<evidence type="ECO:0000313" key="1">
    <source>
        <dbReference type="EMBL" id="GIY78666.1"/>
    </source>
</evidence>
<reference evidence="1 2" key="1">
    <citation type="submission" date="2021-06" db="EMBL/GenBank/DDBJ databases">
        <title>Caerostris extrusa draft genome.</title>
        <authorList>
            <person name="Kono N."/>
            <person name="Arakawa K."/>
        </authorList>
    </citation>
    <scope>NUCLEOTIDE SEQUENCE [LARGE SCALE GENOMIC DNA]</scope>
</reference>
<evidence type="ECO:0008006" key="3">
    <source>
        <dbReference type="Google" id="ProtNLM"/>
    </source>
</evidence>
<dbReference type="Proteomes" id="UP001054945">
    <property type="component" value="Unassembled WGS sequence"/>
</dbReference>
<proteinExistence type="predicted"/>
<gene>
    <name evidence="1" type="ORF">CEXT_292561</name>
</gene>
<sequence length="105" mass="12692">MILSWKHEESSRRGSSRFLESFRNDYKEIPNQVLSFQRDKGINASFPLQIPKNILRYYTYFVTEKLLLFLVGKKISRRQISEKYSNYVFDTYDLTQNKFYTWVNG</sequence>
<comment type="caution">
    <text evidence="1">The sequence shown here is derived from an EMBL/GenBank/DDBJ whole genome shotgun (WGS) entry which is preliminary data.</text>
</comment>
<protein>
    <recommendedName>
        <fullName evidence="3">Maturase K</fullName>
    </recommendedName>
</protein>
<evidence type="ECO:0000313" key="2">
    <source>
        <dbReference type="Proteomes" id="UP001054945"/>
    </source>
</evidence>